<accession>A0A0F9C0Y2</accession>
<name>A0A0F9C0Y2_9ZZZZ</name>
<organism evidence="1">
    <name type="scientific">marine sediment metagenome</name>
    <dbReference type="NCBI Taxonomy" id="412755"/>
    <lineage>
        <taxon>unclassified sequences</taxon>
        <taxon>metagenomes</taxon>
        <taxon>ecological metagenomes</taxon>
    </lineage>
</organism>
<dbReference type="SUPFAM" id="SSF48452">
    <property type="entry name" value="TPR-like"/>
    <property type="match status" value="1"/>
</dbReference>
<dbReference type="Gene3D" id="1.25.40.10">
    <property type="entry name" value="Tetratricopeptide repeat domain"/>
    <property type="match status" value="1"/>
</dbReference>
<feature type="non-terminal residue" evidence="1">
    <location>
        <position position="1"/>
    </location>
</feature>
<evidence type="ECO:0000313" key="1">
    <source>
        <dbReference type="EMBL" id="KKL27850.1"/>
    </source>
</evidence>
<dbReference type="PROSITE" id="PS50293">
    <property type="entry name" value="TPR_REGION"/>
    <property type="match status" value="1"/>
</dbReference>
<dbReference type="SMART" id="SM00028">
    <property type="entry name" value="TPR"/>
    <property type="match status" value="1"/>
</dbReference>
<dbReference type="Pfam" id="PF00515">
    <property type="entry name" value="TPR_1"/>
    <property type="match status" value="1"/>
</dbReference>
<proteinExistence type="predicted"/>
<dbReference type="InterPro" id="IPR011990">
    <property type="entry name" value="TPR-like_helical_dom_sf"/>
</dbReference>
<dbReference type="AlphaFoldDB" id="A0A0F9C0Y2"/>
<dbReference type="InterPro" id="IPR019734">
    <property type="entry name" value="TPR_rpt"/>
</dbReference>
<dbReference type="PROSITE" id="PS50005">
    <property type="entry name" value="TPR"/>
    <property type="match status" value="1"/>
</dbReference>
<sequence>TLEINPYHFPAATSMGQSYLELGNPVSALESFRRALRLNPDLEGIRVQVVRLARMVEDK</sequence>
<gene>
    <name evidence="1" type="ORF">LCGC14_2381040</name>
</gene>
<reference evidence="1" key="1">
    <citation type="journal article" date="2015" name="Nature">
        <title>Complex archaea that bridge the gap between prokaryotes and eukaryotes.</title>
        <authorList>
            <person name="Spang A."/>
            <person name="Saw J.H."/>
            <person name="Jorgensen S.L."/>
            <person name="Zaremba-Niedzwiedzka K."/>
            <person name="Martijn J."/>
            <person name="Lind A.E."/>
            <person name="van Eijk R."/>
            <person name="Schleper C."/>
            <person name="Guy L."/>
            <person name="Ettema T.J."/>
        </authorList>
    </citation>
    <scope>NUCLEOTIDE SEQUENCE</scope>
</reference>
<dbReference type="EMBL" id="LAZR01035312">
    <property type="protein sequence ID" value="KKL27850.1"/>
    <property type="molecule type" value="Genomic_DNA"/>
</dbReference>
<protein>
    <submittedName>
        <fullName evidence="1">Uncharacterized protein</fullName>
    </submittedName>
</protein>
<comment type="caution">
    <text evidence="1">The sequence shown here is derived from an EMBL/GenBank/DDBJ whole genome shotgun (WGS) entry which is preliminary data.</text>
</comment>